<dbReference type="GO" id="GO:0016020">
    <property type="term" value="C:membrane"/>
    <property type="evidence" value="ECO:0007669"/>
    <property type="project" value="UniProtKB-SubCell"/>
</dbReference>
<reference evidence="7 8" key="1">
    <citation type="submission" date="2015-06" db="EMBL/GenBank/DDBJ databases">
        <title>Draft genome assembly of filamentous brackish cyanobacterium Limnoraphis robusta strain CS-951.</title>
        <authorList>
            <person name="Willis A."/>
            <person name="Parks M."/>
            <person name="Burford M.A."/>
        </authorList>
    </citation>
    <scope>NUCLEOTIDE SEQUENCE [LARGE SCALE GENOMIC DNA]</scope>
    <source>
        <strain evidence="7 8">CS-951</strain>
    </source>
</reference>
<feature type="transmembrane region" description="Helical" evidence="6">
    <location>
        <begin position="55"/>
        <end position="76"/>
    </location>
</feature>
<evidence type="ECO:0000256" key="1">
    <source>
        <dbReference type="ARBA" id="ARBA00004141"/>
    </source>
</evidence>
<dbReference type="GO" id="GO:0055085">
    <property type="term" value="P:transmembrane transport"/>
    <property type="evidence" value="ECO:0007669"/>
    <property type="project" value="TreeGrafter"/>
</dbReference>
<evidence type="ECO:0000256" key="4">
    <source>
        <dbReference type="ARBA" id="ARBA00022989"/>
    </source>
</evidence>
<name>A0A0F5YH85_9CYAN</name>
<evidence type="ECO:0000313" key="8">
    <source>
        <dbReference type="Proteomes" id="UP000033607"/>
    </source>
</evidence>
<keyword evidence="4 6" id="KW-1133">Transmembrane helix</keyword>
<evidence type="ECO:0000313" key="7">
    <source>
        <dbReference type="EMBL" id="KKD37550.1"/>
    </source>
</evidence>
<feature type="transmembrane region" description="Helical" evidence="6">
    <location>
        <begin position="199"/>
        <end position="220"/>
    </location>
</feature>
<feature type="transmembrane region" description="Helical" evidence="6">
    <location>
        <begin position="25"/>
        <end position="43"/>
    </location>
</feature>
<gene>
    <name evidence="7" type="ORF">WN50_13685</name>
</gene>
<dbReference type="RefSeq" id="WP_046279110.1">
    <property type="nucleotide sequence ID" value="NZ_LATL02000347.1"/>
</dbReference>
<evidence type="ECO:0000256" key="6">
    <source>
        <dbReference type="SAM" id="Phobius"/>
    </source>
</evidence>
<keyword evidence="3 6" id="KW-0812">Transmembrane</keyword>
<keyword evidence="5 6" id="KW-0472">Membrane</keyword>
<comment type="caution">
    <text evidence="7">The sequence shown here is derived from an EMBL/GenBank/DDBJ whole genome shotgun (WGS) entry which is preliminary data.</text>
</comment>
<feature type="transmembrane region" description="Helical" evidence="6">
    <location>
        <begin position="301"/>
        <end position="326"/>
    </location>
</feature>
<comment type="subcellular location">
    <subcellularLocation>
        <location evidence="1">Membrane</location>
        <topology evidence="1">Multi-pass membrane protein</topology>
    </subcellularLocation>
</comment>
<evidence type="ECO:0000256" key="2">
    <source>
        <dbReference type="ARBA" id="ARBA00009773"/>
    </source>
</evidence>
<accession>A0A0F5YH85</accession>
<dbReference type="PATRIC" id="fig|1637645.4.peg.6797"/>
<comment type="similarity">
    <text evidence="2">Belongs to the autoinducer-2 exporter (AI-2E) (TC 2.A.86) family.</text>
</comment>
<evidence type="ECO:0000256" key="3">
    <source>
        <dbReference type="ARBA" id="ARBA00022692"/>
    </source>
</evidence>
<dbReference type="PANTHER" id="PTHR21716:SF62">
    <property type="entry name" value="TRANSPORT PROTEIN YDBI-RELATED"/>
    <property type="match status" value="1"/>
</dbReference>
<feature type="transmembrane region" description="Helical" evidence="6">
    <location>
        <begin position="226"/>
        <end position="255"/>
    </location>
</feature>
<dbReference type="InterPro" id="IPR002549">
    <property type="entry name" value="AI-2E-like"/>
</dbReference>
<dbReference type="Proteomes" id="UP000033607">
    <property type="component" value="Unassembled WGS sequence"/>
</dbReference>
<evidence type="ECO:0000256" key="5">
    <source>
        <dbReference type="ARBA" id="ARBA00023136"/>
    </source>
</evidence>
<feature type="transmembrane region" description="Helical" evidence="6">
    <location>
        <begin position="262"/>
        <end position="281"/>
    </location>
</feature>
<dbReference type="Pfam" id="PF01594">
    <property type="entry name" value="AI-2E_transport"/>
    <property type="match status" value="1"/>
</dbReference>
<dbReference type="PANTHER" id="PTHR21716">
    <property type="entry name" value="TRANSMEMBRANE PROTEIN"/>
    <property type="match status" value="1"/>
</dbReference>
<feature type="transmembrane region" description="Helical" evidence="6">
    <location>
        <begin position="137"/>
        <end position="162"/>
    </location>
</feature>
<sequence length="339" mass="37653">MTFGKTVGIICFLISLYILWKIRQVILLAFSAIVLATAINRIVKILQKQGMKRGVAVGISMFFILLVLAGFISIIVPPVVDQWQELSEQVPMGFEQLKTWYLGLQDIIPNQIFGNLQSPERLIEQIPVPGFGLFNNVFSFFSTSLGITLNVILVIAITIMLVSDPTPYRRNFILIFPAFYRPRVDEILNECEENLVGSLIGLLFNMTVITLLSGVGLWILGVRLALVNALLAGFLTFIPNIGPTISVIPPALLALMDAPWKALAVIGLYIAIQQIESNILTPLVMKHEVSLLPAITLLSQVIFTIFFGTLGLLLAIPLVAVLKVWFQEMLVKDVMNQYQ</sequence>
<dbReference type="OrthoDB" id="506451at2"/>
<protein>
    <submittedName>
        <fullName evidence="7">Membrane protein</fullName>
    </submittedName>
</protein>
<organism evidence="7 8">
    <name type="scientific">Limnoraphis robusta CS-951</name>
    <dbReference type="NCBI Taxonomy" id="1637645"/>
    <lineage>
        <taxon>Bacteria</taxon>
        <taxon>Bacillati</taxon>
        <taxon>Cyanobacteriota</taxon>
        <taxon>Cyanophyceae</taxon>
        <taxon>Oscillatoriophycideae</taxon>
        <taxon>Oscillatoriales</taxon>
        <taxon>Sirenicapillariaceae</taxon>
        <taxon>Limnoraphis</taxon>
    </lineage>
</organism>
<dbReference type="AlphaFoldDB" id="A0A0F5YH85"/>
<dbReference type="EMBL" id="LATL02000347">
    <property type="protein sequence ID" value="KKD37550.1"/>
    <property type="molecule type" value="Genomic_DNA"/>
</dbReference>
<proteinExistence type="inferred from homology"/>